<dbReference type="PANTHER" id="PTHR43311:SF2">
    <property type="entry name" value="GLUTAMATE--TRNA LIGASE, MITOCHONDRIAL-RELATED"/>
    <property type="match status" value="1"/>
</dbReference>
<feature type="binding site" evidence="10">
    <location>
        <position position="125"/>
    </location>
    <ligand>
        <name>Zn(2+)</name>
        <dbReference type="ChEBI" id="CHEBI:29105"/>
    </ligand>
</feature>
<dbReference type="KEGG" id="aprs:BI364_04205"/>
<evidence type="ECO:0000256" key="1">
    <source>
        <dbReference type="ARBA" id="ARBA00004496"/>
    </source>
</evidence>
<dbReference type="EC" id="6.1.1.17" evidence="10"/>
<comment type="subcellular location">
    <subcellularLocation>
        <location evidence="1 10">Cytoplasm</location>
    </subcellularLocation>
</comment>
<keyword evidence="7 10" id="KW-0067">ATP-binding</keyword>
<keyword evidence="10" id="KW-0479">Metal-binding</keyword>
<dbReference type="FunFam" id="3.40.50.620:FF:000007">
    <property type="entry name" value="Glutamate--tRNA ligase"/>
    <property type="match status" value="1"/>
</dbReference>
<evidence type="ECO:0000256" key="6">
    <source>
        <dbReference type="ARBA" id="ARBA00022741"/>
    </source>
</evidence>
<feature type="binding site" evidence="10">
    <location>
        <position position="239"/>
    </location>
    <ligand>
        <name>ATP</name>
        <dbReference type="ChEBI" id="CHEBI:30616"/>
    </ligand>
</feature>
<reference evidence="14" key="1">
    <citation type="submission" date="2016-09" db="EMBL/GenBank/DDBJ databases">
        <title>Acidihalobacter prosperus F5.</title>
        <authorList>
            <person name="Khaleque H.N."/>
            <person name="Ramsay J.P."/>
            <person name="Kaksonen A.H."/>
            <person name="Boxall N.J."/>
            <person name="Watkin E.L.J."/>
        </authorList>
    </citation>
    <scope>NUCLEOTIDE SEQUENCE [LARGE SCALE GENOMIC DNA]</scope>
    <source>
        <strain evidence="14">F5</strain>
    </source>
</reference>
<evidence type="ECO:0000256" key="4">
    <source>
        <dbReference type="ARBA" id="ARBA00022490"/>
    </source>
</evidence>
<evidence type="ECO:0000256" key="9">
    <source>
        <dbReference type="ARBA" id="ARBA00023146"/>
    </source>
</evidence>
<dbReference type="InterPro" id="IPR000924">
    <property type="entry name" value="Glu/Gln-tRNA-synth"/>
</dbReference>
<dbReference type="GO" id="GO:0004818">
    <property type="term" value="F:glutamate-tRNA ligase activity"/>
    <property type="evidence" value="ECO:0007669"/>
    <property type="project" value="UniProtKB-UniRule"/>
</dbReference>
<feature type="domain" description="Aminoacyl-tRNA synthetase class I anticodon-binding" evidence="12">
    <location>
        <begin position="320"/>
        <end position="460"/>
    </location>
</feature>
<dbReference type="SUPFAM" id="SSF48163">
    <property type="entry name" value="An anticodon-binding domain of class I aminoacyl-tRNA synthetases"/>
    <property type="match status" value="1"/>
</dbReference>
<keyword evidence="14" id="KW-1185">Reference proteome</keyword>
<dbReference type="Gene3D" id="3.40.50.620">
    <property type="entry name" value="HUPs"/>
    <property type="match status" value="1"/>
</dbReference>
<evidence type="ECO:0000313" key="13">
    <source>
        <dbReference type="EMBL" id="AOU97304.1"/>
    </source>
</evidence>
<keyword evidence="8 10" id="KW-0648">Protein biosynthesis</keyword>
<dbReference type="NCBIfam" id="NF004314">
    <property type="entry name" value="PRK05710.1-3"/>
    <property type="match status" value="1"/>
</dbReference>
<dbReference type="SUPFAM" id="SSF52374">
    <property type="entry name" value="Nucleotidylyl transferase"/>
    <property type="match status" value="1"/>
</dbReference>
<evidence type="ECO:0000259" key="11">
    <source>
        <dbReference type="Pfam" id="PF00749"/>
    </source>
</evidence>
<evidence type="ECO:0000259" key="12">
    <source>
        <dbReference type="Pfam" id="PF19269"/>
    </source>
</evidence>
<comment type="subunit">
    <text evidence="3 10">Monomer.</text>
</comment>
<dbReference type="InterPro" id="IPR033910">
    <property type="entry name" value="GluRS_core"/>
</dbReference>
<feature type="short sequence motif" description="'HIGH' region" evidence="10">
    <location>
        <begin position="9"/>
        <end position="19"/>
    </location>
</feature>
<comment type="function">
    <text evidence="10">Catalyzes the attachment of glutamate to tRNA(Glu) in a two-step reaction: glutamate is first activated by ATP to form Glu-AMP and then transferred to the acceptor end of tRNA(Glu).</text>
</comment>
<evidence type="ECO:0000256" key="3">
    <source>
        <dbReference type="ARBA" id="ARBA00011245"/>
    </source>
</evidence>
<dbReference type="InterPro" id="IPR001412">
    <property type="entry name" value="aa-tRNA-synth_I_CS"/>
</dbReference>
<feature type="binding site" evidence="10">
    <location>
        <position position="100"/>
    </location>
    <ligand>
        <name>Zn(2+)</name>
        <dbReference type="ChEBI" id="CHEBI:29105"/>
    </ligand>
</feature>
<keyword evidence="5 10" id="KW-0436">Ligase</keyword>
<dbReference type="EMBL" id="CP017415">
    <property type="protein sequence ID" value="AOU97304.1"/>
    <property type="molecule type" value="Genomic_DNA"/>
</dbReference>
<evidence type="ECO:0000256" key="2">
    <source>
        <dbReference type="ARBA" id="ARBA00007894"/>
    </source>
</evidence>
<evidence type="ECO:0000256" key="7">
    <source>
        <dbReference type="ARBA" id="ARBA00022840"/>
    </source>
</evidence>
<proteinExistence type="inferred from homology"/>
<dbReference type="InterPro" id="IPR004527">
    <property type="entry name" value="Glu-tRNA-ligase_bac/mito"/>
</dbReference>
<dbReference type="InterPro" id="IPR049940">
    <property type="entry name" value="GluQ/Sye"/>
</dbReference>
<accession>A0A1D8ILF9</accession>
<feature type="short sequence motif" description="'KMSKS' region" evidence="10">
    <location>
        <begin position="236"/>
        <end position="240"/>
    </location>
</feature>
<gene>
    <name evidence="10" type="primary">gltX</name>
    <name evidence="13" type="ORF">BI364_04205</name>
</gene>
<dbReference type="GO" id="GO:0008270">
    <property type="term" value="F:zinc ion binding"/>
    <property type="evidence" value="ECO:0007669"/>
    <property type="project" value="UniProtKB-UniRule"/>
</dbReference>
<dbReference type="Proteomes" id="UP000095401">
    <property type="component" value="Chromosome"/>
</dbReference>
<sequence>MTVRTRFAPSPTGYLHIGGARTALFSWLHARKHGGVFVLRIEDTDLERSNAESVNAILEGMAWLGLEYDEGPFYQTQRFDRYKEVVDRLLAAGNAYHCYCSREELDEMREAQRARGEKPRYDGRCRHRDAPREGVNPVVRFRNPDEGKVIVDDLIHGPIVFDNTELDDLIIARSDGTPTYNLTVVVDDMDMAITHVVRGDDHINNTPRQINILRALGATIPQYAHVAMILGEDGKKLSKRTGAASVMEYRDMGLLPEVVLNYLVRLGWSHGDQEVFSLDEMIELFDLNAVNKAASALNHQKLLWLNQHYFKNSPPEHVARHLGWHLGQRGVDPSDGPALEGVVVALRERCKTLVEMADGSVIFYRDFDTYDAKAASKNLTAATEPALRALREALVGLLVWDAAAINACVEAVAQALELGMGKVAQPLRVACTGGSVSPPIDQTLVLLGRDRTLNGIDRALRYIAENQA</sequence>
<protein>
    <recommendedName>
        <fullName evidence="10">Glutamate--tRNA ligase</fullName>
        <ecNumber evidence="10">6.1.1.17</ecNumber>
    </recommendedName>
    <alternativeName>
        <fullName evidence="10">Glutamyl-tRNA synthetase</fullName>
        <shortName evidence="10">GluRS</shortName>
    </alternativeName>
</protein>
<dbReference type="PRINTS" id="PR00987">
    <property type="entry name" value="TRNASYNTHGLU"/>
</dbReference>
<dbReference type="InterPro" id="IPR008925">
    <property type="entry name" value="aa_tRNA-synth_I_cd-bd_sf"/>
</dbReference>
<organism evidence="13 14">
    <name type="scientific">Acidihalobacter yilgarnensis</name>
    <dbReference type="NCBI Taxonomy" id="2819280"/>
    <lineage>
        <taxon>Bacteria</taxon>
        <taxon>Pseudomonadati</taxon>
        <taxon>Pseudomonadota</taxon>
        <taxon>Gammaproteobacteria</taxon>
        <taxon>Chromatiales</taxon>
        <taxon>Ectothiorhodospiraceae</taxon>
        <taxon>Acidihalobacter</taxon>
    </lineage>
</organism>
<dbReference type="GO" id="GO:0005524">
    <property type="term" value="F:ATP binding"/>
    <property type="evidence" value="ECO:0007669"/>
    <property type="project" value="UniProtKB-UniRule"/>
</dbReference>
<dbReference type="Pfam" id="PF00749">
    <property type="entry name" value="tRNA-synt_1c"/>
    <property type="match status" value="1"/>
</dbReference>
<dbReference type="InterPro" id="IPR020751">
    <property type="entry name" value="aa-tRNA-synth_I_codon-bd_sub2"/>
</dbReference>
<dbReference type="InterPro" id="IPR045462">
    <property type="entry name" value="aa-tRNA-synth_I_cd-bd"/>
</dbReference>
<name>A0A1D8ILF9_9GAMM</name>
<dbReference type="InterPro" id="IPR014729">
    <property type="entry name" value="Rossmann-like_a/b/a_fold"/>
</dbReference>
<evidence type="ECO:0000313" key="14">
    <source>
        <dbReference type="Proteomes" id="UP000095401"/>
    </source>
</evidence>
<keyword evidence="9 10" id="KW-0030">Aminoacyl-tRNA synthetase</keyword>
<dbReference type="HAMAP" id="MF_00022">
    <property type="entry name" value="Glu_tRNA_synth_type1"/>
    <property type="match status" value="1"/>
</dbReference>
<dbReference type="PANTHER" id="PTHR43311">
    <property type="entry name" value="GLUTAMATE--TRNA LIGASE"/>
    <property type="match status" value="1"/>
</dbReference>
<dbReference type="AlphaFoldDB" id="A0A1D8ILF9"/>
<feature type="binding site" evidence="10">
    <location>
        <position position="127"/>
    </location>
    <ligand>
        <name>Zn(2+)</name>
        <dbReference type="ChEBI" id="CHEBI:29105"/>
    </ligand>
</feature>
<feature type="binding site" evidence="10">
    <location>
        <position position="98"/>
    </location>
    <ligand>
        <name>Zn(2+)</name>
        <dbReference type="ChEBI" id="CHEBI:29105"/>
    </ligand>
</feature>
<comment type="similarity">
    <text evidence="2 10">Belongs to the class-I aminoacyl-tRNA synthetase family. Glutamate--tRNA ligase type 1 subfamily.</text>
</comment>
<keyword evidence="4 10" id="KW-0963">Cytoplasm</keyword>
<comment type="cofactor">
    <cofactor evidence="10">
        <name>Zn(2+)</name>
        <dbReference type="ChEBI" id="CHEBI:29105"/>
    </cofactor>
    <text evidence="10">Binds 1 zinc ion per subunit.</text>
</comment>
<dbReference type="GO" id="GO:0006424">
    <property type="term" value="P:glutamyl-tRNA aminoacylation"/>
    <property type="evidence" value="ECO:0007669"/>
    <property type="project" value="UniProtKB-UniRule"/>
</dbReference>
<dbReference type="GO" id="GO:0005829">
    <property type="term" value="C:cytosol"/>
    <property type="evidence" value="ECO:0007669"/>
    <property type="project" value="TreeGrafter"/>
</dbReference>
<keyword evidence="10" id="KW-0862">Zinc</keyword>
<keyword evidence="6 10" id="KW-0547">Nucleotide-binding</keyword>
<dbReference type="Gene3D" id="1.10.10.350">
    <property type="match status" value="1"/>
</dbReference>
<dbReference type="PROSITE" id="PS00178">
    <property type="entry name" value="AA_TRNA_LIGASE_I"/>
    <property type="match status" value="1"/>
</dbReference>
<dbReference type="Pfam" id="PF19269">
    <property type="entry name" value="Anticodon_2"/>
    <property type="match status" value="1"/>
</dbReference>
<evidence type="ECO:0000256" key="10">
    <source>
        <dbReference type="HAMAP-Rule" id="MF_00022"/>
    </source>
</evidence>
<evidence type="ECO:0000256" key="8">
    <source>
        <dbReference type="ARBA" id="ARBA00022917"/>
    </source>
</evidence>
<evidence type="ECO:0000256" key="5">
    <source>
        <dbReference type="ARBA" id="ARBA00022598"/>
    </source>
</evidence>
<dbReference type="CDD" id="cd00808">
    <property type="entry name" value="GluRS_core"/>
    <property type="match status" value="1"/>
</dbReference>
<comment type="catalytic activity">
    <reaction evidence="10">
        <text>tRNA(Glu) + L-glutamate + ATP = L-glutamyl-tRNA(Glu) + AMP + diphosphate</text>
        <dbReference type="Rhea" id="RHEA:23540"/>
        <dbReference type="Rhea" id="RHEA-COMP:9663"/>
        <dbReference type="Rhea" id="RHEA-COMP:9680"/>
        <dbReference type="ChEBI" id="CHEBI:29985"/>
        <dbReference type="ChEBI" id="CHEBI:30616"/>
        <dbReference type="ChEBI" id="CHEBI:33019"/>
        <dbReference type="ChEBI" id="CHEBI:78442"/>
        <dbReference type="ChEBI" id="CHEBI:78520"/>
        <dbReference type="ChEBI" id="CHEBI:456215"/>
        <dbReference type="EC" id="6.1.1.17"/>
    </reaction>
</comment>
<dbReference type="RefSeq" id="WP_070077692.1">
    <property type="nucleotide sequence ID" value="NZ_CP017415.1"/>
</dbReference>
<dbReference type="InterPro" id="IPR020058">
    <property type="entry name" value="Glu/Gln-tRNA-synth_Ib_cat-dom"/>
</dbReference>
<dbReference type="NCBIfam" id="TIGR00464">
    <property type="entry name" value="gltX_bact"/>
    <property type="match status" value="1"/>
</dbReference>
<feature type="domain" description="Glutamyl/glutaminyl-tRNA synthetase class Ib catalytic" evidence="11">
    <location>
        <begin position="3"/>
        <end position="304"/>
    </location>
</feature>
<dbReference type="GO" id="GO:0000049">
    <property type="term" value="F:tRNA binding"/>
    <property type="evidence" value="ECO:0007669"/>
    <property type="project" value="InterPro"/>
</dbReference>